<dbReference type="InterPro" id="IPR011016">
    <property type="entry name" value="Znf_RING-CH"/>
</dbReference>
<dbReference type="GO" id="GO:0008270">
    <property type="term" value="F:zinc ion binding"/>
    <property type="evidence" value="ECO:0007669"/>
    <property type="project" value="UniProtKB-KW"/>
</dbReference>
<comment type="caution">
    <text evidence="5">The sequence shown here is derived from an EMBL/GenBank/DDBJ whole genome shotgun (WGS) entry which is preliminary data.</text>
</comment>
<dbReference type="SUPFAM" id="SSF57850">
    <property type="entry name" value="RING/U-box"/>
    <property type="match status" value="1"/>
</dbReference>
<dbReference type="Proteomes" id="UP001642360">
    <property type="component" value="Unassembled WGS sequence"/>
</dbReference>
<dbReference type="PANTHER" id="PTHR23012:SF215">
    <property type="entry name" value="RING_FYVE_PHD ZINC FINGER SUPERFAMILY PROTEIN"/>
    <property type="match status" value="1"/>
</dbReference>
<evidence type="ECO:0000259" key="4">
    <source>
        <dbReference type="PROSITE" id="PS51292"/>
    </source>
</evidence>
<accession>A0ABC8QZB1</accession>
<dbReference type="Gene3D" id="3.30.40.10">
    <property type="entry name" value="Zinc/RING finger domain, C3HC4 (zinc finger)"/>
    <property type="match status" value="1"/>
</dbReference>
<dbReference type="Pfam" id="PF12906">
    <property type="entry name" value="RINGv"/>
    <property type="match status" value="1"/>
</dbReference>
<evidence type="ECO:0000313" key="5">
    <source>
        <dbReference type="EMBL" id="CAK9138110.1"/>
    </source>
</evidence>
<reference evidence="5 6" key="1">
    <citation type="submission" date="2024-02" db="EMBL/GenBank/DDBJ databases">
        <authorList>
            <person name="Vignale AGUSTIN F."/>
            <person name="Sosa J E."/>
            <person name="Modenutti C."/>
        </authorList>
    </citation>
    <scope>NUCLEOTIDE SEQUENCE [LARGE SCALE GENOMIC DNA]</scope>
</reference>
<dbReference type="PROSITE" id="PS51292">
    <property type="entry name" value="ZF_RING_CH"/>
    <property type="match status" value="1"/>
</dbReference>
<dbReference type="PANTHER" id="PTHR23012">
    <property type="entry name" value="RING/FYVE/PHD ZINC FINGER DOMAIN-CONTAINING"/>
    <property type="match status" value="1"/>
</dbReference>
<protein>
    <recommendedName>
        <fullName evidence="4">RING-CH-type domain-containing protein</fullName>
    </recommendedName>
</protein>
<proteinExistence type="predicted"/>
<dbReference type="SMART" id="SM00744">
    <property type="entry name" value="RINGv"/>
    <property type="match status" value="1"/>
</dbReference>
<evidence type="ECO:0000256" key="2">
    <source>
        <dbReference type="ARBA" id="ARBA00022771"/>
    </source>
</evidence>
<keyword evidence="1" id="KW-0479">Metal-binding</keyword>
<dbReference type="InterPro" id="IPR033275">
    <property type="entry name" value="MARCH-like"/>
</dbReference>
<dbReference type="CDD" id="cd16495">
    <property type="entry name" value="RING_CH-C4HC3_MARCH"/>
    <property type="match status" value="1"/>
</dbReference>
<dbReference type="EMBL" id="CAUOFW020000859">
    <property type="protein sequence ID" value="CAK9138110.1"/>
    <property type="molecule type" value="Genomic_DNA"/>
</dbReference>
<organism evidence="5 6">
    <name type="scientific">Ilex paraguariensis</name>
    <name type="common">yerba mate</name>
    <dbReference type="NCBI Taxonomy" id="185542"/>
    <lineage>
        <taxon>Eukaryota</taxon>
        <taxon>Viridiplantae</taxon>
        <taxon>Streptophyta</taxon>
        <taxon>Embryophyta</taxon>
        <taxon>Tracheophyta</taxon>
        <taxon>Spermatophyta</taxon>
        <taxon>Magnoliopsida</taxon>
        <taxon>eudicotyledons</taxon>
        <taxon>Gunneridae</taxon>
        <taxon>Pentapetalae</taxon>
        <taxon>asterids</taxon>
        <taxon>campanulids</taxon>
        <taxon>Aquifoliales</taxon>
        <taxon>Aquifoliaceae</taxon>
        <taxon>Ilex</taxon>
    </lineage>
</organism>
<evidence type="ECO:0000313" key="6">
    <source>
        <dbReference type="Proteomes" id="UP001642360"/>
    </source>
</evidence>
<keyword evidence="3" id="KW-0862">Zinc</keyword>
<evidence type="ECO:0000256" key="1">
    <source>
        <dbReference type="ARBA" id="ARBA00022723"/>
    </source>
</evidence>
<keyword evidence="2" id="KW-0863">Zinc-finger</keyword>
<dbReference type="AlphaFoldDB" id="A0ABC8QZB1"/>
<gene>
    <name evidence="5" type="ORF">ILEXP_LOCUS5194</name>
</gene>
<keyword evidence="6" id="KW-1185">Reference proteome</keyword>
<evidence type="ECO:0000256" key="3">
    <source>
        <dbReference type="ARBA" id="ARBA00022833"/>
    </source>
</evidence>
<feature type="domain" description="RING-CH-type" evidence="4">
    <location>
        <begin position="120"/>
        <end position="180"/>
    </location>
</feature>
<name>A0ABC8QZB1_9AQUA</name>
<sequence>MKQQQRQKQRSPILYVKLNIRQNPFSSSISKNRVRLFSRLSSPQLPKTRSKPPFSGYFARKVMGDHMVLCVDQLITPESLQAAKASVSAGKISCSDIAGPSTLTIDSEEVGEKGAAGEEEPLIQTVECRICQEEDNIKNLEVPCACSGSLKFAHRNCVQRWCNEKGDITCEICHQVCHCFFLDENLSLCCIKPNACWKS</sequence>
<dbReference type="InterPro" id="IPR013083">
    <property type="entry name" value="Znf_RING/FYVE/PHD"/>
</dbReference>